<protein>
    <submittedName>
        <fullName evidence="2">Addiction module antidote protein</fullName>
    </submittedName>
</protein>
<gene>
    <name evidence="2" type="ORF">HUO14_05820</name>
</gene>
<dbReference type="Gene3D" id="1.10.260.40">
    <property type="entry name" value="lambda repressor-like DNA-binding domains"/>
    <property type="match status" value="1"/>
</dbReference>
<keyword evidence="3" id="KW-1185">Reference proteome</keyword>
<dbReference type="NCBIfam" id="TIGR02684">
    <property type="entry name" value="dnstrm_HI1420"/>
    <property type="match status" value="1"/>
</dbReference>
<evidence type="ECO:0000313" key="2">
    <source>
        <dbReference type="EMBL" id="NVD27419.1"/>
    </source>
</evidence>
<dbReference type="InterPro" id="IPR014057">
    <property type="entry name" value="HI1420"/>
</dbReference>
<organism evidence="2 3">
    <name type="scientific">Parasphingorhabdus flavimaris</name>
    <dbReference type="NCBI Taxonomy" id="266812"/>
    <lineage>
        <taxon>Bacteria</taxon>
        <taxon>Pseudomonadati</taxon>
        <taxon>Pseudomonadota</taxon>
        <taxon>Alphaproteobacteria</taxon>
        <taxon>Sphingomonadales</taxon>
        <taxon>Sphingomonadaceae</taxon>
        <taxon>Parasphingorhabdus</taxon>
    </lineage>
</organism>
<comment type="caution">
    <text evidence="2">The sequence shown here is derived from an EMBL/GenBank/DDBJ whole genome shotgun (WGS) entry which is preliminary data.</text>
</comment>
<dbReference type="CDD" id="cd00093">
    <property type="entry name" value="HTH_XRE"/>
    <property type="match status" value="1"/>
</dbReference>
<dbReference type="PANTHER" id="PTHR40275:SF1">
    <property type="entry name" value="SSL7038 PROTEIN"/>
    <property type="match status" value="1"/>
</dbReference>
<name>A0ABX2N139_9SPHN</name>
<reference evidence="2 3" key="1">
    <citation type="submission" date="2020-06" db="EMBL/GenBank/DDBJ databases">
        <authorList>
            <person name="Kim S.-J."/>
            <person name="Park S.-J."/>
        </authorList>
    </citation>
    <scope>NUCLEOTIDE SEQUENCE [LARGE SCALE GENOMIC DNA]</scope>
    <source>
        <strain evidence="2 3">SW-151</strain>
    </source>
</reference>
<dbReference type="InterPro" id="IPR010982">
    <property type="entry name" value="Lambda_DNA-bd_dom_sf"/>
</dbReference>
<dbReference type="PROSITE" id="PS50943">
    <property type="entry name" value="HTH_CROC1"/>
    <property type="match status" value="1"/>
</dbReference>
<dbReference type="PANTHER" id="PTHR40275">
    <property type="entry name" value="SSL7038 PROTEIN"/>
    <property type="match status" value="1"/>
</dbReference>
<dbReference type="Pfam" id="PF21716">
    <property type="entry name" value="dnstrm_HI1420"/>
    <property type="match status" value="1"/>
</dbReference>
<evidence type="ECO:0000313" key="3">
    <source>
        <dbReference type="Proteomes" id="UP000652427"/>
    </source>
</evidence>
<evidence type="ECO:0000259" key="1">
    <source>
        <dbReference type="PROSITE" id="PS50943"/>
    </source>
</evidence>
<dbReference type="SUPFAM" id="SSF47413">
    <property type="entry name" value="lambda repressor-like DNA-binding domains"/>
    <property type="match status" value="1"/>
</dbReference>
<dbReference type="Proteomes" id="UP000652427">
    <property type="component" value="Unassembled WGS sequence"/>
</dbReference>
<dbReference type="RefSeq" id="WP_176278948.1">
    <property type="nucleotide sequence ID" value="NZ_JABWMH010000002.1"/>
</dbReference>
<dbReference type="EMBL" id="JABWMH010000002">
    <property type="protein sequence ID" value="NVD27419.1"/>
    <property type="molecule type" value="Genomic_DNA"/>
</dbReference>
<sequence length="95" mass="10316">MADKLELKPWDVTEYLDSEEMIAEYLAVAFEEGDSELIRVALNDVARARGMTDLQKQTGLSRSALYKALGEGGNPTLDTLLAILKALGVKMSVVG</sequence>
<dbReference type="InterPro" id="IPR001387">
    <property type="entry name" value="Cro/C1-type_HTH"/>
</dbReference>
<feature type="domain" description="HTH cro/C1-type" evidence="1">
    <location>
        <begin position="51"/>
        <end position="94"/>
    </location>
</feature>
<accession>A0ABX2N139</accession>
<proteinExistence type="predicted"/>